<name>A0A9X4RKE0_9BACT</name>
<dbReference type="Pfam" id="PF00773">
    <property type="entry name" value="RNB"/>
    <property type="match status" value="1"/>
</dbReference>
<feature type="domain" description="RNB" evidence="1">
    <location>
        <begin position="273"/>
        <end position="558"/>
    </location>
</feature>
<dbReference type="PANTHER" id="PTHR23355">
    <property type="entry name" value="RIBONUCLEASE"/>
    <property type="match status" value="1"/>
</dbReference>
<evidence type="ECO:0000259" key="1">
    <source>
        <dbReference type="SMART" id="SM00955"/>
    </source>
</evidence>
<dbReference type="InterPro" id="IPR056404">
    <property type="entry name" value="HTH_RNase_II"/>
</dbReference>
<dbReference type="SUPFAM" id="SSF50249">
    <property type="entry name" value="Nucleic acid-binding proteins"/>
    <property type="match status" value="1"/>
</dbReference>
<dbReference type="GO" id="GO:0006402">
    <property type="term" value="P:mRNA catabolic process"/>
    <property type="evidence" value="ECO:0007669"/>
    <property type="project" value="TreeGrafter"/>
</dbReference>
<proteinExistence type="predicted"/>
<dbReference type="Proteomes" id="UP001154240">
    <property type="component" value="Unassembled WGS sequence"/>
</dbReference>
<dbReference type="Pfam" id="PF23161">
    <property type="entry name" value="HTH_RNase_II"/>
    <property type="match status" value="1"/>
</dbReference>
<dbReference type="EMBL" id="JAPHEH010000001">
    <property type="protein sequence ID" value="MDG4474549.1"/>
    <property type="molecule type" value="Genomic_DNA"/>
</dbReference>
<dbReference type="GO" id="GO:0003723">
    <property type="term" value="F:RNA binding"/>
    <property type="evidence" value="ECO:0007669"/>
    <property type="project" value="InterPro"/>
</dbReference>
<dbReference type="PANTHER" id="PTHR23355:SF42">
    <property type="entry name" value="RIBONUCLEASE II, CHLOROPLASTIC_MITOCHONDRIAL"/>
    <property type="match status" value="1"/>
</dbReference>
<dbReference type="InterPro" id="IPR001900">
    <property type="entry name" value="RNase_II/R"/>
</dbReference>
<accession>A0A9X4RKE0</accession>
<keyword evidence="3" id="KW-1185">Reference proteome</keyword>
<dbReference type="SMART" id="SM00955">
    <property type="entry name" value="RNB"/>
    <property type="match status" value="1"/>
</dbReference>
<dbReference type="InterPro" id="IPR050180">
    <property type="entry name" value="RNR_Ribonuclease"/>
</dbReference>
<dbReference type="RefSeq" id="WP_307631531.1">
    <property type="nucleotide sequence ID" value="NZ_JAPHEH010000001.1"/>
</dbReference>
<evidence type="ECO:0000313" key="3">
    <source>
        <dbReference type="Proteomes" id="UP001154240"/>
    </source>
</evidence>
<comment type="caution">
    <text evidence="2">The sequence shown here is derived from an EMBL/GenBank/DDBJ whole genome shotgun (WGS) entry which is preliminary data.</text>
</comment>
<gene>
    <name evidence="2" type="ORF">OLX77_00060</name>
</gene>
<dbReference type="InterPro" id="IPR012340">
    <property type="entry name" value="NA-bd_OB-fold"/>
</dbReference>
<dbReference type="GO" id="GO:0000175">
    <property type="term" value="F:3'-5'-RNA exonuclease activity"/>
    <property type="evidence" value="ECO:0007669"/>
    <property type="project" value="TreeGrafter"/>
</dbReference>
<sequence>MALLGAIIEYMEQGRFICAMVLDEDSKRLRLINQNGREVNLPLSRVLHQSAKRHALSLNRDEQLRLLKEADQVRQAMVGQIDLAEIWQLASEEEGGNFSPAFLAELAFGEDATDNHVAAFLRSIFVDRLYFKYKEGLVLAHSPEAVAALRLKQEREREQEALMSTGAMGLKHLWEGESTAVWEERDRCLSLLGDYYLFGSEAEESELARELLKKAGLTGPHDVYHLLIKAGVWQAHENVALLRYRIPVDFSEEIAAAAQVSEPVAEELVGRNRRDFRELPLLTIDGESTRDYDDALHIERRGDNFLVGIHISDVAHYVAPGTPIYEEAARRMTSLYFPETQIPMLPRSLSEGVCSLVAGKARAAVSAMVLLSPQGEVVEFDLIPSLVTVKRQLSYPEAERLVAGGDWELQTLARLSEQLKQRRIEKGALLLPVPDVNISIDAEGKVAVALSPVDTISRSLVAEFMVLANTLSAQFVADRQAPGLFRAQDEPHQRLIGGGEKDLFSIFRQRKQLKPGELLVYPKPHSGVGAMQYTTVTSPIRRFLDLVMQHQIKQLLSGRGAMFSADELAGVAGDISKVLSKVNQVRRTRHRYWLLRYLEQKVGGRIEALLVNKGPKRINLTLLDCLLDADMPPSQSVSAKPGDVTTVRVAKVDALDNVLRLEW</sequence>
<dbReference type="AlphaFoldDB" id="A0A9X4RKE0"/>
<reference evidence="2" key="2">
    <citation type="submission" date="2022-10" db="EMBL/GenBank/DDBJ databases">
        <authorList>
            <person name="Aronson H.S."/>
        </authorList>
    </citation>
    <scope>NUCLEOTIDE SEQUENCE</scope>
    <source>
        <strain evidence="2">RS19-109</strain>
    </source>
</reference>
<reference evidence="2" key="1">
    <citation type="journal article" date="2022" name="bioRxiv">
        <title>Thiovibrio frasassiensisgen. nov., sp. nov., an autotrophic, elemental sulfur disproportionating bacterium isolated from sulfidic karst sediment, and proposal of Thiovibrionaceae fam. nov.</title>
        <authorList>
            <person name="Aronson H."/>
            <person name="Thomas C."/>
            <person name="Bhattacharyya M."/>
            <person name="Eckstein S."/>
            <person name="Jensen S."/>
            <person name="Barco R."/>
            <person name="Macalady J."/>
            <person name="Amend J."/>
        </authorList>
    </citation>
    <scope>NUCLEOTIDE SEQUENCE</scope>
    <source>
        <strain evidence="2">RS19-109</strain>
    </source>
</reference>
<dbReference type="GO" id="GO:0000932">
    <property type="term" value="C:P-body"/>
    <property type="evidence" value="ECO:0007669"/>
    <property type="project" value="TreeGrafter"/>
</dbReference>
<protein>
    <submittedName>
        <fullName evidence="2">RNB domain-containing ribonuclease</fullName>
    </submittedName>
</protein>
<organism evidence="2 3">
    <name type="scientific">Thiovibrio frasassiensis</name>
    <dbReference type="NCBI Taxonomy" id="2984131"/>
    <lineage>
        <taxon>Bacteria</taxon>
        <taxon>Pseudomonadati</taxon>
        <taxon>Thermodesulfobacteriota</taxon>
        <taxon>Desulfobulbia</taxon>
        <taxon>Desulfobulbales</taxon>
        <taxon>Thiovibrionaceae</taxon>
        <taxon>Thiovibrio</taxon>
    </lineage>
</organism>
<evidence type="ECO:0000313" key="2">
    <source>
        <dbReference type="EMBL" id="MDG4474549.1"/>
    </source>
</evidence>